<reference evidence="1 2" key="1">
    <citation type="submission" date="2018-02" db="EMBL/GenBank/DDBJ databases">
        <title>8 Nocardia nova and 1 Nocardia cyriacigeorgica strain used for evolution to TMP-SMX.</title>
        <authorList>
            <person name="Mehta H."/>
            <person name="Weng J."/>
            <person name="Shamoo Y."/>
        </authorList>
    </citation>
    <scope>NUCLEOTIDE SEQUENCE [LARGE SCALE GENOMIC DNA]</scope>
    <source>
        <strain evidence="1 2">ATCC 33727</strain>
    </source>
</reference>
<comment type="caution">
    <text evidence="1">The sequence shown here is derived from an EMBL/GenBank/DDBJ whole genome shotgun (WGS) entry which is preliminary data.</text>
</comment>
<dbReference type="EMBL" id="PYHS01000021">
    <property type="protein sequence ID" value="PSR58719.1"/>
    <property type="molecule type" value="Genomic_DNA"/>
</dbReference>
<protein>
    <submittedName>
        <fullName evidence="1">Uncharacterized protein</fullName>
    </submittedName>
</protein>
<dbReference type="AlphaFoldDB" id="A0A2T2YTA9"/>
<dbReference type="Proteomes" id="UP000241647">
    <property type="component" value="Unassembled WGS sequence"/>
</dbReference>
<name>A0A2T2YTA9_9NOCA</name>
<accession>A0A2T2YTA9</accession>
<evidence type="ECO:0000313" key="2">
    <source>
        <dbReference type="Proteomes" id="UP000241647"/>
    </source>
</evidence>
<sequence>MCAVERMVWDRLEVRFGDLVQSAVAPVEFETVQMGAVGASRACFEGGADCGDDLGECRHVRGRATRSAGDRPICVSSRRAAAMVSLVVAAVFGAPMITDPEGAVGRTGACLWQRADGSGDVCDCGVPSIGPLADEEADSAPLPERDAEIAVGGDLDGSVVGRADEQDAVQGLYL</sequence>
<organism evidence="1 2">
    <name type="scientific">Nocardia nova</name>
    <dbReference type="NCBI Taxonomy" id="37330"/>
    <lineage>
        <taxon>Bacteria</taxon>
        <taxon>Bacillati</taxon>
        <taxon>Actinomycetota</taxon>
        <taxon>Actinomycetes</taxon>
        <taxon>Mycobacteriales</taxon>
        <taxon>Nocardiaceae</taxon>
        <taxon>Nocardia</taxon>
    </lineage>
</organism>
<gene>
    <name evidence="1" type="ORF">C8259_29720</name>
</gene>
<proteinExistence type="predicted"/>
<evidence type="ECO:0000313" key="1">
    <source>
        <dbReference type="EMBL" id="PSR58719.1"/>
    </source>
</evidence>